<evidence type="ECO:0000256" key="1">
    <source>
        <dbReference type="SAM" id="MobiDB-lite"/>
    </source>
</evidence>
<name>A0ABY9RFE5_9BURK</name>
<dbReference type="RefSeq" id="WP_309481161.1">
    <property type="nucleotide sequence ID" value="NZ_CP133720.1"/>
</dbReference>
<dbReference type="InterPro" id="IPR014917">
    <property type="entry name" value="DUF1800"/>
</dbReference>
<accession>A0ABY9RFE5</accession>
<feature type="compositionally biased region" description="Gly residues" evidence="1">
    <location>
        <begin position="206"/>
        <end position="234"/>
    </location>
</feature>
<sequence>MVFWSRTMRGLLAFLFVFSECVFASTLIIDGKPTNAVPLGSTVWFVGNLDGKNVGMDFSVNGIKGGNAQLGAINSQNGQYVAPIAMPLGGKVTITGVTRTTPSMSAERVVQFISKKAATIYRVTPSRPSCGVTTFSIEGIDFLSGAVTQINGVTVPSVVNSATSMSATTTIKNTGNLAFTVFNASDAKSNVFDQVVVSSCSSTGSTGTGSTGSTGSGSTGTGSTGGSGSTGSGTGTTIPLPATDAASVSAARFLEQASFGPTPAQLSLVKQIGVPNWISQQMVMPASVIPNTTDLSVLQRGVFNNMASGQDQLRQRVIFALSQIFVVSQEKNPYANEMRPWLMSLSNNAFGNFRTLLREMSLNPSMGKYLDMGNSVIPAPNENYAREVMQLFTIGTVMLNQDGSVQLDAAGKPIPTYDQTRIAEFARALSGWTYGGNSATGLNWESFTTPLQPRDNYHDKKAKTLLLGKVLPAGQTTQQDFDAVMDNLFNHPNVPPFIATRLIRSLTTSNPSPAYIQRVANVFANNAGVRGDLAATIRAILLDPEARQDSPNNTQGFLKDPVLHSLGLIRALNGTVVDPTNMFWDYYLMGEKILSAPSVFSFYSPLTRLPGSSQYYGPSFQIYAPSMAVARANFLYQLISGNYGTMVKIDLTPFIAAAPNPTNLINLVDATLLHGRMSTSTRQALSAALATSSDNKERAIIALHFTAISADFAVHK</sequence>
<dbReference type="EMBL" id="CP133720">
    <property type="protein sequence ID" value="WMW79666.1"/>
    <property type="molecule type" value="Genomic_DNA"/>
</dbReference>
<dbReference type="PANTHER" id="PTHR43737:SF1">
    <property type="entry name" value="DUF1501 DOMAIN-CONTAINING PROTEIN"/>
    <property type="match status" value="1"/>
</dbReference>
<dbReference type="Pfam" id="PF08811">
    <property type="entry name" value="DUF1800"/>
    <property type="match status" value="1"/>
</dbReference>
<dbReference type="PANTHER" id="PTHR43737">
    <property type="entry name" value="BLL7424 PROTEIN"/>
    <property type="match status" value="1"/>
</dbReference>
<gene>
    <name evidence="2" type="ORF">RF679_13525</name>
</gene>
<evidence type="ECO:0000313" key="2">
    <source>
        <dbReference type="EMBL" id="WMW79666.1"/>
    </source>
</evidence>
<evidence type="ECO:0000313" key="3">
    <source>
        <dbReference type="Proteomes" id="UP001181355"/>
    </source>
</evidence>
<reference evidence="2" key="1">
    <citation type="submission" date="2023-09" db="EMBL/GenBank/DDBJ databases">
        <title>Undibacterium sp. 20NA77.5 isolated from freshwater.</title>
        <authorList>
            <person name="Le V."/>
            <person name="Ko S.-R."/>
            <person name="Ahn C.-Y."/>
            <person name="Oh H.-M."/>
        </authorList>
    </citation>
    <scope>NUCLEOTIDE SEQUENCE</scope>
    <source>
        <strain evidence="2">20NA77.5</strain>
    </source>
</reference>
<protein>
    <submittedName>
        <fullName evidence="2">DUF1800 domain-containing protein</fullName>
    </submittedName>
</protein>
<proteinExistence type="predicted"/>
<feature type="region of interest" description="Disordered" evidence="1">
    <location>
        <begin position="200"/>
        <end position="241"/>
    </location>
</feature>
<organism evidence="2 3">
    <name type="scientific">Undibacterium cyanobacteriorum</name>
    <dbReference type="NCBI Taxonomy" id="3073561"/>
    <lineage>
        <taxon>Bacteria</taxon>
        <taxon>Pseudomonadati</taxon>
        <taxon>Pseudomonadota</taxon>
        <taxon>Betaproteobacteria</taxon>
        <taxon>Burkholderiales</taxon>
        <taxon>Oxalobacteraceae</taxon>
        <taxon>Undibacterium</taxon>
    </lineage>
</organism>
<keyword evidence="3" id="KW-1185">Reference proteome</keyword>
<dbReference type="Proteomes" id="UP001181355">
    <property type="component" value="Chromosome"/>
</dbReference>